<dbReference type="CDD" id="cd15831">
    <property type="entry name" value="BTAD"/>
    <property type="match status" value="1"/>
</dbReference>
<evidence type="ECO:0000313" key="8">
    <source>
        <dbReference type="Proteomes" id="UP000314251"/>
    </source>
</evidence>
<feature type="DNA-binding region" description="OmpR/PhoB-type" evidence="4">
    <location>
        <begin position="1"/>
        <end position="93"/>
    </location>
</feature>
<dbReference type="Pfam" id="PF25872">
    <property type="entry name" value="HTH_77"/>
    <property type="match status" value="1"/>
</dbReference>
<organism evidence="7 8">
    <name type="scientific">Streptomyces mimosae</name>
    <dbReference type="NCBI Taxonomy" id="2586635"/>
    <lineage>
        <taxon>Bacteria</taxon>
        <taxon>Bacillati</taxon>
        <taxon>Actinomycetota</taxon>
        <taxon>Actinomycetes</taxon>
        <taxon>Kitasatosporales</taxon>
        <taxon>Streptomycetaceae</taxon>
        <taxon>Streptomyces</taxon>
    </lineage>
</organism>
<dbReference type="GO" id="GO:0003677">
    <property type="term" value="F:DNA binding"/>
    <property type="evidence" value="ECO:0007669"/>
    <property type="project" value="UniProtKB-UniRule"/>
</dbReference>
<keyword evidence="2" id="KW-0902">Two-component regulatory system</keyword>
<dbReference type="Proteomes" id="UP000314251">
    <property type="component" value="Unassembled WGS sequence"/>
</dbReference>
<name>A0A5N6APP9_9ACTN</name>
<dbReference type="Pfam" id="PF03704">
    <property type="entry name" value="BTAD"/>
    <property type="match status" value="1"/>
</dbReference>
<dbReference type="PANTHER" id="PTHR47691:SF3">
    <property type="entry name" value="HTH-TYPE TRANSCRIPTIONAL REGULATOR RV0890C-RELATED"/>
    <property type="match status" value="1"/>
</dbReference>
<feature type="domain" description="OmpR/PhoB-type" evidence="6">
    <location>
        <begin position="1"/>
        <end position="93"/>
    </location>
</feature>
<dbReference type="InterPro" id="IPR027417">
    <property type="entry name" value="P-loop_NTPase"/>
</dbReference>
<gene>
    <name evidence="7" type="ORF">FH607_004060</name>
</gene>
<dbReference type="InterPro" id="IPR016032">
    <property type="entry name" value="Sig_transdc_resp-reg_C-effctor"/>
</dbReference>
<evidence type="ECO:0000256" key="1">
    <source>
        <dbReference type="ARBA" id="ARBA00005820"/>
    </source>
</evidence>
<evidence type="ECO:0000256" key="4">
    <source>
        <dbReference type="PROSITE-ProRule" id="PRU01091"/>
    </source>
</evidence>
<evidence type="ECO:0000256" key="2">
    <source>
        <dbReference type="ARBA" id="ARBA00023012"/>
    </source>
</evidence>
<comment type="caution">
    <text evidence="7">The sequence shown here is derived from an EMBL/GenBank/DDBJ whole genome shotgun (WGS) entry which is preliminary data.</text>
</comment>
<dbReference type="GO" id="GO:0006355">
    <property type="term" value="P:regulation of DNA-templated transcription"/>
    <property type="evidence" value="ECO:0007669"/>
    <property type="project" value="InterPro"/>
</dbReference>
<dbReference type="InterPro" id="IPR005158">
    <property type="entry name" value="BTAD"/>
</dbReference>
<dbReference type="OrthoDB" id="499349at2"/>
<evidence type="ECO:0000256" key="3">
    <source>
        <dbReference type="ARBA" id="ARBA00023125"/>
    </source>
</evidence>
<dbReference type="Gene3D" id="1.25.40.10">
    <property type="entry name" value="Tetratricopeptide repeat domain"/>
    <property type="match status" value="2"/>
</dbReference>
<feature type="compositionally biased region" description="Gly residues" evidence="5">
    <location>
        <begin position="1074"/>
        <end position="1088"/>
    </location>
</feature>
<dbReference type="PROSITE" id="PS51755">
    <property type="entry name" value="OMPR_PHOB"/>
    <property type="match status" value="1"/>
</dbReference>
<dbReference type="SUPFAM" id="SSF46894">
    <property type="entry name" value="C-terminal effector domain of the bipartite response regulators"/>
    <property type="match status" value="1"/>
</dbReference>
<evidence type="ECO:0000313" key="7">
    <source>
        <dbReference type="EMBL" id="KAB8169890.1"/>
    </source>
</evidence>
<dbReference type="EMBL" id="VDLY02000002">
    <property type="protein sequence ID" value="KAB8169890.1"/>
    <property type="molecule type" value="Genomic_DNA"/>
</dbReference>
<accession>A0A5N6APP9</accession>
<dbReference type="InterPro" id="IPR036388">
    <property type="entry name" value="WH-like_DNA-bd_sf"/>
</dbReference>
<dbReference type="PRINTS" id="PR00364">
    <property type="entry name" value="DISEASERSIST"/>
</dbReference>
<dbReference type="InterPro" id="IPR001867">
    <property type="entry name" value="OmpR/PhoB-type_DNA-bd"/>
</dbReference>
<dbReference type="InterPro" id="IPR058852">
    <property type="entry name" value="HTH_77"/>
</dbReference>
<feature type="region of interest" description="Disordered" evidence="5">
    <location>
        <begin position="1074"/>
        <end position="1096"/>
    </location>
</feature>
<dbReference type="SMART" id="SM00862">
    <property type="entry name" value="Trans_reg_C"/>
    <property type="match status" value="1"/>
</dbReference>
<protein>
    <submittedName>
        <fullName evidence="7">AAA family ATPase</fullName>
    </submittedName>
</protein>
<evidence type="ECO:0000256" key="5">
    <source>
        <dbReference type="SAM" id="MobiDB-lite"/>
    </source>
</evidence>
<dbReference type="SUPFAM" id="SSF52540">
    <property type="entry name" value="P-loop containing nucleoside triphosphate hydrolases"/>
    <property type="match status" value="1"/>
</dbReference>
<dbReference type="AlphaFoldDB" id="A0A5N6APP9"/>
<dbReference type="PANTHER" id="PTHR47691">
    <property type="entry name" value="REGULATOR-RELATED"/>
    <property type="match status" value="1"/>
</dbReference>
<reference evidence="7" key="1">
    <citation type="submission" date="2019-10" db="EMBL/GenBank/DDBJ databases">
        <title>Nonomuraea sp. nov., isolated from Phyllanthus amarus.</title>
        <authorList>
            <person name="Klykleung N."/>
            <person name="Tanasupawat S."/>
        </authorList>
    </citation>
    <scope>NUCLEOTIDE SEQUENCE [LARGE SCALE GENOMIC DNA]</scope>
    <source>
        <strain evidence="7">3MP-10</strain>
    </source>
</reference>
<dbReference type="InterPro" id="IPR041664">
    <property type="entry name" value="AAA_16"/>
</dbReference>
<keyword evidence="8" id="KW-1185">Reference proteome</keyword>
<dbReference type="Gene3D" id="3.40.50.300">
    <property type="entry name" value="P-loop containing nucleotide triphosphate hydrolases"/>
    <property type="match status" value="1"/>
</dbReference>
<sequence>MVTGIVISVLGPLRVETGDGPRPVRGARLGTLTAVLALAGGREVPRAELMDAVWDEHLPAAPDNALQALVARLRRALPPGTVHSSPTGYRLAVRAEDVDALRFESLVRAASGSARRDGAGSAARQVPPLREALALWRGPALDGLAPTRAVRAHAVRLEELRRRAREDRVDADLAAGEGAALVAELSALVSEDPLRERPRAQLMRALQAAGRRAEALAVYEEGRARLAEALGIDPSDELRRTHLAVLRGEGAPPPGPRAARPEPATPLTAAPLTELTGRDAELATVAELLDRSRLVTVTGPGGVGKTRVATEAARRAARAGGRDVRLVELASVSEPAAVPWAVLDATGAGESGLLSAPGFQTAHPGAVLRRLAAVLAESPTLLVLDNCEHLTEAVAETVGALLARCPDLRVLATSRAPLGVPGERLLPLAGLALPASPADAASSPAVRLFVDRATAVRPGFTLDHHTAGPVVAICRALDGLPLALELAAARTLSLSVAEISDRLDDRFQLLDGGAGTAGGRRRTLTAVMDWSWELLDDAERTLARRLAVFAGRAELSLVERVCAAPPLYRTRIAPLLSGLVAKSLVQSDEVAGRTGYRMPETVRLYAAGRLAAEGPDEDAATRLRHARILLEIAEATEPELRRAGQIEGLATLRGLLADFHAALHWSVRSGPPELPMRLVAALEWFWLLSGRREEGAEWTRRALALPAAGSPKERAIVCAIGGLQLGALLGEEEGLRHLFEALSLIRDLPDADHPALVAASILGSLAAGSPEAVAGTLRSVEDHPDPWVGSFARMLGARMLANAGQPQAARAELRAALDGFRTVGERLGLTFTLSVLAELESDRGDHVGAISAWEEALRAVAELGVAEDQPMLLVRLAVEHARTGRDAEAEAGLARAAEQAARLGLGEVTGVAWHALGDLRRARGRAAEARTLLDRALAQVMAHGRGIGYRPAVLVSQGHLAVAEGRLAAAAEACADAWELAGRVDDAPLTARVLVLAAEIAVAGGRAEPGAVLLRTAAAVGGQPLDAQPDARRVADAVRRALGEAAYAVVRPVGPGEVGALVSDVAGSAGAGSAGGGSAGAGAVGGGVPRPVVREG</sequence>
<keyword evidence="3 4" id="KW-0238">DNA-binding</keyword>
<evidence type="ECO:0000259" key="6">
    <source>
        <dbReference type="PROSITE" id="PS51755"/>
    </source>
</evidence>
<dbReference type="GO" id="GO:0000160">
    <property type="term" value="P:phosphorelay signal transduction system"/>
    <property type="evidence" value="ECO:0007669"/>
    <property type="project" value="UniProtKB-KW"/>
</dbReference>
<dbReference type="InterPro" id="IPR011990">
    <property type="entry name" value="TPR-like_helical_dom_sf"/>
</dbReference>
<dbReference type="SUPFAM" id="SSF48452">
    <property type="entry name" value="TPR-like"/>
    <property type="match status" value="2"/>
</dbReference>
<proteinExistence type="inferred from homology"/>
<dbReference type="SMART" id="SM01043">
    <property type="entry name" value="BTAD"/>
    <property type="match status" value="1"/>
</dbReference>
<dbReference type="Gene3D" id="1.10.10.10">
    <property type="entry name" value="Winged helix-like DNA-binding domain superfamily/Winged helix DNA-binding domain"/>
    <property type="match status" value="1"/>
</dbReference>
<dbReference type="Pfam" id="PF13191">
    <property type="entry name" value="AAA_16"/>
    <property type="match status" value="1"/>
</dbReference>
<comment type="similarity">
    <text evidence="1">Belongs to the AfsR/DnrI/RedD regulatory family.</text>
</comment>
<dbReference type="RefSeq" id="WP_139666183.1">
    <property type="nucleotide sequence ID" value="NZ_VDLY02000002.1"/>
</dbReference>